<keyword evidence="2" id="KW-1185">Reference proteome</keyword>
<protein>
    <submittedName>
        <fullName evidence="1">Clathrin heavy chain 1</fullName>
    </submittedName>
</protein>
<dbReference type="PANTHER" id="PTHR10292:SF1">
    <property type="entry name" value="CLATHRIN HEAVY CHAIN"/>
    <property type="match status" value="1"/>
</dbReference>
<dbReference type="GO" id="GO:0032051">
    <property type="term" value="F:clathrin light chain binding"/>
    <property type="evidence" value="ECO:0007669"/>
    <property type="project" value="TreeGrafter"/>
</dbReference>
<gene>
    <name evidence="1" type="primary">CLTC</name>
    <name evidence="1" type="ORF">T05_10159</name>
</gene>
<dbReference type="GO" id="GO:0005198">
    <property type="term" value="F:structural molecule activity"/>
    <property type="evidence" value="ECO:0007669"/>
    <property type="project" value="InterPro"/>
</dbReference>
<sequence>MNPSLKIIAILGNKNLLVWDLQTETLKRYFDIRNHPAIFYKWIDIDNILIVTDKRMLISWNIENYDMKYIFKLKPLFSNFDVSDILIDNRCDMKLSRRMLLCNVYQERTEIYSVVTGWLIHVENLSKYGCIIAKKGILTNYKVVSPAAYKDSGIVCVNEKGYIVTAVVDEEEVISCLSIVLKNKSAVMKFARRCNLPGAEGVFAWKFWELCDNGEYYKAAELAVIIHVDSLATEKIIEYLRSAKLGKKEPNPLCCSKNLAIFSKDMTTFWPGQRIYEPVAILRSIAIECLSEKYQLNSAALIGDKNCTKEDYISIFQQTVNNQKAESSHLP</sequence>
<dbReference type="GO" id="GO:0006886">
    <property type="term" value="P:intracellular protein transport"/>
    <property type="evidence" value="ECO:0007669"/>
    <property type="project" value="InterPro"/>
</dbReference>
<dbReference type="PANTHER" id="PTHR10292">
    <property type="entry name" value="CLATHRIN HEAVY CHAIN RELATED"/>
    <property type="match status" value="1"/>
</dbReference>
<dbReference type="GO" id="GO:0030132">
    <property type="term" value="C:clathrin coat of coated pit"/>
    <property type="evidence" value="ECO:0007669"/>
    <property type="project" value="InterPro"/>
</dbReference>
<evidence type="ECO:0000313" key="2">
    <source>
        <dbReference type="Proteomes" id="UP000055048"/>
    </source>
</evidence>
<dbReference type="Gene3D" id="2.130.10.110">
    <property type="entry name" value="Clathrin heavy-chain terminal domain"/>
    <property type="match status" value="2"/>
</dbReference>
<dbReference type="EMBL" id="JYDJ01000567">
    <property type="protein sequence ID" value="KRX34442.1"/>
    <property type="molecule type" value="Genomic_DNA"/>
</dbReference>
<dbReference type="OrthoDB" id="5914463at2759"/>
<evidence type="ECO:0000313" key="1">
    <source>
        <dbReference type="EMBL" id="KRX34442.1"/>
    </source>
</evidence>
<dbReference type="GO" id="GO:0030130">
    <property type="term" value="C:clathrin coat of trans-Golgi network vesicle"/>
    <property type="evidence" value="ECO:0007669"/>
    <property type="project" value="InterPro"/>
</dbReference>
<organism evidence="1 2">
    <name type="scientific">Trichinella murrelli</name>
    <dbReference type="NCBI Taxonomy" id="144512"/>
    <lineage>
        <taxon>Eukaryota</taxon>
        <taxon>Metazoa</taxon>
        <taxon>Ecdysozoa</taxon>
        <taxon>Nematoda</taxon>
        <taxon>Enoplea</taxon>
        <taxon>Dorylaimia</taxon>
        <taxon>Trichinellida</taxon>
        <taxon>Trichinellidae</taxon>
        <taxon>Trichinella</taxon>
    </lineage>
</organism>
<dbReference type="GO" id="GO:0006898">
    <property type="term" value="P:receptor-mediated endocytosis"/>
    <property type="evidence" value="ECO:0007669"/>
    <property type="project" value="TreeGrafter"/>
</dbReference>
<dbReference type="SUPFAM" id="SSF50989">
    <property type="entry name" value="Clathrin heavy-chain terminal domain"/>
    <property type="match status" value="1"/>
</dbReference>
<dbReference type="GO" id="GO:0071439">
    <property type="term" value="C:clathrin complex"/>
    <property type="evidence" value="ECO:0007669"/>
    <property type="project" value="TreeGrafter"/>
</dbReference>
<reference evidence="1 2" key="1">
    <citation type="submission" date="2015-01" db="EMBL/GenBank/DDBJ databases">
        <title>Evolution of Trichinella species and genotypes.</title>
        <authorList>
            <person name="Korhonen P.K."/>
            <person name="Edoardo P."/>
            <person name="Giuseppe L.R."/>
            <person name="Gasser R.B."/>
        </authorList>
    </citation>
    <scope>NUCLEOTIDE SEQUENCE [LARGE SCALE GENOMIC DNA]</scope>
    <source>
        <strain evidence="1">ISS417</strain>
    </source>
</reference>
<dbReference type="Proteomes" id="UP000055048">
    <property type="component" value="Unassembled WGS sequence"/>
</dbReference>
<comment type="caution">
    <text evidence="1">The sequence shown here is derived from an EMBL/GenBank/DDBJ whole genome shotgun (WGS) entry which is preliminary data.</text>
</comment>
<accession>A0A0V0T600</accession>
<proteinExistence type="predicted"/>
<name>A0A0V0T600_9BILA</name>
<dbReference type="STRING" id="144512.A0A0V0T600"/>
<dbReference type="SUPFAM" id="SSF48371">
    <property type="entry name" value="ARM repeat"/>
    <property type="match status" value="1"/>
</dbReference>
<dbReference type="InterPro" id="IPR016025">
    <property type="entry name" value="Clathrin_H-chain_N"/>
</dbReference>
<dbReference type="InterPro" id="IPR016024">
    <property type="entry name" value="ARM-type_fold"/>
</dbReference>
<dbReference type="AlphaFoldDB" id="A0A0V0T600"/>